<dbReference type="HOGENOM" id="CLU_3015748_0_0_1"/>
<organism evidence="1 2">
    <name type="scientific">Suillus luteus UH-Slu-Lm8-n1</name>
    <dbReference type="NCBI Taxonomy" id="930992"/>
    <lineage>
        <taxon>Eukaryota</taxon>
        <taxon>Fungi</taxon>
        <taxon>Dikarya</taxon>
        <taxon>Basidiomycota</taxon>
        <taxon>Agaricomycotina</taxon>
        <taxon>Agaricomycetes</taxon>
        <taxon>Agaricomycetidae</taxon>
        <taxon>Boletales</taxon>
        <taxon>Suillineae</taxon>
        <taxon>Suillaceae</taxon>
        <taxon>Suillus</taxon>
    </lineage>
</organism>
<gene>
    <name evidence="1" type="ORF">CY34DRAFT_256405</name>
</gene>
<name>A0A0C9ZS63_9AGAM</name>
<reference evidence="2" key="2">
    <citation type="submission" date="2015-01" db="EMBL/GenBank/DDBJ databases">
        <title>Evolutionary Origins and Diversification of the Mycorrhizal Mutualists.</title>
        <authorList>
            <consortium name="DOE Joint Genome Institute"/>
            <consortium name="Mycorrhizal Genomics Consortium"/>
            <person name="Kohler A."/>
            <person name="Kuo A."/>
            <person name="Nagy L.G."/>
            <person name="Floudas D."/>
            <person name="Copeland A."/>
            <person name="Barry K.W."/>
            <person name="Cichocki N."/>
            <person name="Veneault-Fourrey C."/>
            <person name="LaButti K."/>
            <person name="Lindquist E.A."/>
            <person name="Lipzen A."/>
            <person name="Lundell T."/>
            <person name="Morin E."/>
            <person name="Murat C."/>
            <person name="Riley R."/>
            <person name="Ohm R."/>
            <person name="Sun H."/>
            <person name="Tunlid A."/>
            <person name="Henrissat B."/>
            <person name="Grigoriev I.V."/>
            <person name="Hibbett D.S."/>
            <person name="Martin F."/>
        </authorList>
    </citation>
    <scope>NUCLEOTIDE SEQUENCE [LARGE SCALE GENOMIC DNA]</scope>
    <source>
        <strain evidence="2">UH-Slu-Lm8-n1</strain>
    </source>
</reference>
<evidence type="ECO:0000313" key="2">
    <source>
        <dbReference type="Proteomes" id="UP000054485"/>
    </source>
</evidence>
<dbReference type="Proteomes" id="UP000054485">
    <property type="component" value="Unassembled WGS sequence"/>
</dbReference>
<accession>A0A0C9ZS63</accession>
<evidence type="ECO:0000313" key="1">
    <source>
        <dbReference type="EMBL" id="KIK40635.1"/>
    </source>
</evidence>
<dbReference type="EMBL" id="KN835295">
    <property type="protein sequence ID" value="KIK40635.1"/>
    <property type="molecule type" value="Genomic_DNA"/>
</dbReference>
<dbReference type="InParanoid" id="A0A0C9ZS63"/>
<reference evidence="1 2" key="1">
    <citation type="submission" date="2014-04" db="EMBL/GenBank/DDBJ databases">
        <authorList>
            <consortium name="DOE Joint Genome Institute"/>
            <person name="Kuo A."/>
            <person name="Ruytinx J."/>
            <person name="Rineau F."/>
            <person name="Colpaert J."/>
            <person name="Kohler A."/>
            <person name="Nagy L.G."/>
            <person name="Floudas D."/>
            <person name="Copeland A."/>
            <person name="Barry K.W."/>
            <person name="Cichocki N."/>
            <person name="Veneault-Fourrey C."/>
            <person name="LaButti K."/>
            <person name="Lindquist E.A."/>
            <person name="Lipzen A."/>
            <person name="Lundell T."/>
            <person name="Morin E."/>
            <person name="Murat C."/>
            <person name="Sun H."/>
            <person name="Tunlid A."/>
            <person name="Henrissat B."/>
            <person name="Grigoriev I.V."/>
            <person name="Hibbett D.S."/>
            <person name="Martin F."/>
            <person name="Nordberg H.P."/>
            <person name="Cantor M.N."/>
            <person name="Hua S.X."/>
        </authorList>
    </citation>
    <scope>NUCLEOTIDE SEQUENCE [LARGE SCALE GENOMIC DNA]</scope>
    <source>
        <strain evidence="1 2">UH-Slu-Lm8-n1</strain>
    </source>
</reference>
<dbReference type="AlphaFoldDB" id="A0A0C9ZS63"/>
<sequence>MTDWQGITLVRADNFKLLRRIDDTTALVKLSPHISLLSTISAIICTKLRSHLLAYS</sequence>
<proteinExistence type="predicted"/>
<protein>
    <submittedName>
        <fullName evidence="1">Uncharacterized protein</fullName>
    </submittedName>
</protein>
<keyword evidence="2" id="KW-1185">Reference proteome</keyword>